<dbReference type="InterPro" id="IPR036390">
    <property type="entry name" value="WH_DNA-bd_sf"/>
</dbReference>
<proteinExistence type="predicted"/>
<dbReference type="InterPro" id="IPR015191">
    <property type="entry name" value="SelB_WHD4"/>
</dbReference>
<name>A0ABP6LD90_9ACTN</name>
<evidence type="ECO:0000313" key="3">
    <source>
        <dbReference type="Proteomes" id="UP001499930"/>
    </source>
</evidence>
<dbReference type="SUPFAM" id="SSF46785">
    <property type="entry name" value="Winged helix' DNA-binding domain"/>
    <property type="match status" value="1"/>
</dbReference>
<dbReference type="EMBL" id="BAAAWD010000030">
    <property type="protein sequence ID" value="GAA3040040.1"/>
    <property type="molecule type" value="Genomic_DNA"/>
</dbReference>
<dbReference type="Proteomes" id="UP001499930">
    <property type="component" value="Unassembled WGS sequence"/>
</dbReference>
<gene>
    <name evidence="2" type="ORF">GCM10017559_80600</name>
</gene>
<evidence type="ECO:0000259" key="1">
    <source>
        <dbReference type="Pfam" id="PF09107"/>
    </source>
</evidence>
<dbReference type="Pfam" id="PF09107">
    <property type="entry name" value="WHD_3rd_SelB"/>
    <property type="match status" value="1"/>
</dbReference>
<dbReference type="InterPro" id="IPR036388">
    <property type="entry name" value="WH-like_DNA-bd_sf"/>
</dbReference>
<keyword evidence="3" id="KW-1185">Reference proteome</keyword>
<evidence type="ECO:0000313" key="2">
    <source>
        <dbReference type="EMBL" id="GAA3040040.1"/>
    </source>
</evidence>
<accession>A0ABP6LD90</accession>
<dbReference type="Gene3D" id="1.10.10.10">
    <property type="entry name" value="Winged helix-like DNA-binding domain superfamily/Winged helix DNA-binding domain"/>
    <property type="match status" value="1"/>
</dbReference>
<feature type="domain" description="Elongation factor SelB fourth winged-helix" evidence="1">
    <location>
        <begin position="152"/>
        <end position="192"/>
    </location>
</feature>
<organism evidence="2 3">
    <name type="scientific">Streptosporangium longisporum</name>
    <dbReference type="NCBI Taxonomy" id="46187"/>
    <lineage>
        <taxon>Bacteria</taxon>
        <taxon>Bacillati</taxon>
        <taxon>Actinomycetota</taxon>
        <taxon>Actinomycetes</taxon>
        <taxon>Streptosporangiales</taxon>
        <taxon>Streptosporangiaceae</taxon>
        <taxon>Streptosporangium</taxon>
    </lineage>
</organism>
<sequence>MGHVPRTGPVCADWHADPEYWSGLGKRLPEVVRRYAAGHPLEPGMPVEAARHELGLPERRLVAALVRPPLSLAEGRIVTGRSGLPAPVARAVERLGADLAARPFQAPEADRLAVLGLGPREVAAAVRAGALLRVAEGIVLLPGADALAARVLARLPQPFTVSQARQALGTSRRVAVPLLEHLDRRGLTERIDGVLRRCRTS</sequence>
<protein>
    <recommendedName>
        <fullName evidence="1">Elongation factor SelB fourth winged-helix domain-containing protein</fullName>
    </recommendedName>
</protein>
<reference evidence="3" key="1">
    <citation type="journal article" date="2019" name="Int. J. Syst. Evol. Microbiol.">
        <title>The Global Catalogue of Microorganisms (GCM) 10K type strain sequencing project: providing services to taxonomists for standard genome sequencing and annotation.</title>
        <authorList>
            <consortium name="The Broad Institute Genomics Platform"/>
            <consortium name="The Broad Institute Genome Sequencing Center for Infectious Disease"/>
            <person name="Wu L."/>
            <person name="Ma J."/>
        </authorList>
    </citation>
    <scope>NUCLEOTIDE SEQUENCE [LARGE SCALE GENOMIC DNA]</scope>
    <source>
        <strain evidence="3">JCM 3106</strain>
    </source>
</reference>
<comment type="caution">
    <text evidence="2">The sequence shown here is derived from an EMBL/GenBank/DDBJ whole genome shotgun (WGS) entry which is preliminary data.</text>
</comment>